<dbReference type="EMBL" id="JXKH01000002">
    <property type="protein sequence ID" value="OJG19425.1"/>
    <property type="molecule type" value="Genomic_DNA"/>
</dbReference>
<gene>
    <name evidence="4" type="ORF">RU97_GL000996</name>
</gene>
<dbReference type="InterPro" id="IPR050832">
    <property type="entry name" value="Bact_Acetyltransf"/>
</dbReference>
<dbReference type="AlphaFoldDB" id="A0A1L8RI90"/>
<protein>
    <recommendedName>
        <fullName evidence="3">N-acetyltransferase domain-containing protein</fullName>
    </recommendedName>
</protein>
<dbReference type="PANTHER" id="PTHR43877:SF1">
    <property type="entry name" value="ACETYLTRANSFERASE"/>
    <property type="match status" value="1"/>
</dbReference>
<name>A0A1L8RI90_9ENTE</name>
<dbReference type="Pfam" id="PF00583">
    <property type="entry name" value="Acetyltransf_1"/>
    <property type="match status" value="1"/>
</dbReference>
<organism evidence="4 5">
    <name type="scientific">Enterococcus canis</name>
    <dbReference type="NCBI Taxonomy" id="214095"/>
    <lineage>
        <taxon>Bacteria</taxon>
        <taxon>Bacillati</taxon>
        <taxon>Bacillota</taxon>
        <taxon>Bacilli</taxon>
        <taxon>Lactobacillales</taxon>
        <taxon>Enterococcaceae</taxon>
        <taxon>Enterococcus</taxon>
    </lineage>
</organism>
<evidence type="ECO:0000256" key="1">
    <source>
        <dbReference type="ARBA" id="ARBA00022679"/>
    </source>
</evidence>
<evidence type="ECO:0000313" key="4">
    <source>
        <dbReference type="EMBL" id="OJG19425.1"/>
    </source>
</evidence>
<accession>A0A1L8RI90</accession>
<dbReference type="Gene3D" id="3.40.630.30">
    <property type="match status" value="1"/>
</dbReference>
<dbReference type="GO" id="GO:0016747">
    <property type="term" value="F:acyltransferase activity, transferring groups other than amino-acyl groups"/>
    <property type="evidence" value="ECO:0007669"/>
    <property type="project" value="InterPro"/>
</dbReference>
<dbReference type="STRING" id="214095.RU97_GL000996"/>
<keyword evidence="5" id="KW-1185">Reference proteome</keyword>
<dbReference type="PANTHER" id="PTHR43877">
    <property type="entry name" value="AMINOALKYLPHOSPHONATE N-ACETYLTRANSFERASE-RELATED-RELATED"/>
    <property type="match status" value="1"/>
</dbReference>
<sequence>MTQIQRGTDQTEGYLLSLLDAYQAEHFAMDSVSQTYTLEIFVEGKRAGGILWQRLDQVGHVKYLAVEPDFRRLGLGAQLMQAVEAEARELNLRILSVNTQDYQGLNFYPALGYEVVGQIKDYPLVGTTKYFLKKEL</sequence>
<evidence type="ECO:0000256" key="2">
    <source>
        <dbReference type="ARBA" id="ARBA00023315"/>
    </source>
</evidence>
<evidence type="ECO:0000259" key="3">
    <source>
        <dbReference type="PROSITE" id="PS51186"/>
    </source>
</evidence>
<feature type="domain" description="N-acetyltransferase" evidence="3">
    <location>
        <begin position="1"/>
        <end position="136"/>
    </location>
</feature>
<comment type="caution">
    <text evidence="4">The sequence shown here is derived from an EMBL/GenBank/DDBJ whole genome shotgun (WGS) entry which is preliminary data.</text>
</comment>
<proteinExistence type="predicted"/>
<dbReference type="InterPro" id="IPR000182">
    <property type="entry name" value="GNAT_dom"/>
</dbReference>
<dbReference type="PROSITE" id="PS51186">
    <property type="entry name" value="GNAT"/>
    <property type="match status" value="1"/>
</dbReference>
<keyword evidence="1" id="KW-0808">Transferase</keyword>
<dbReference type="CDD" id="cd04301">
    <property type="entry name" value="NAT_SF"/>
    <property type="match status" value="1"/>
</dbReference>
<keyword evidence="2" id="KW-0012">Acyltransferase</keyword>
<dbReference type="InterPro" id="IPR016181">
    <property type="entry name" value="Acyl_CoA_acyltransferase"/>
</dbReference>
<dbReference type="SUPFAM" id="SSF55729">
    <property type="entry name" value="Acyl-CoA N-acyltransferases (Nat)"/>
    <property type="match status" value="1"/>
</dbReference>
<dbReference type="Proteomes" id="UP000181884">
    <property type="component" value="Unassembled WGS sequence"/>
</dbReference>
<evidence type="ECO:0000313" key="5">
    <source>
        <dbReference type="Proteomes" id="UP000181884"/>
    </source>
</evidence>
<dbReference type="RefSeq" id="WP_067390041.1">
    <property type="nucleotide sequence ID" value="NZ_JXKH01000002.1"/>
</dbReference>
<reference evidence="4 5" key="1">
    <citation type="submission" date="2014-12" db="EMBL/GenBank/DDBJ databases">
        <title>Draft genome sequences of 29 type strains of Enterococci.</title>
        <authorList>
            <person name="Zhong Z."/>
            <person name="Sun Z."/>
            <person name="Liu W."/>
            <person name="Zhang W."/>
            <person name="Zhang H."/>
        </authorList>
    </citation>
    <scope>NUCLEOTIDE SEQUENCE [LARGE SCALE GENOMIC DNA]</scope>
    <source>
        <strain evidence="4 5">DSM 17029</strain>
    </source>
</reference>